<feature type="compositionally biased region" description="Basic and acidic residues" evidence="6">
    <location>
        <begin position="524"/>
        <end position="537"/>
    </location>
</feature>
<feature type="coiled-coil region" evidence="5">
    <location>
        <begin position="270"/>
        <end position="328"/>
    </location>
</feature>
<feature type="region of interest" description="Disordered" evidence="6">
    <location>
        <begin position="419"/>
        <end position="537"/>
    </location>
</feature>
<feature type="compositionally biased region" description="Basic and acidic residues" evidence="6">
    <location>
        <begin position="463"/>
        <end position="472"/>
    </location>
</feature>
<evidence type="ECO:0000313" key="8">
    <source>
        <dbReference type="EMBL" id="KAJ8793564.1"/>
    </source>
</evidence>
<feature type="region of interest" description="Disordered" evidence="6">
    <location>
        <begin position="1"/>
        <end position="67"/>
    </location>
</feature>
<accession>A0AB34HSU0</accession>
<feature type="region of interest" description="Disordered" evidence="6">
    <location>
        <begin position="163"/>
        <end position="192"/>
    </location>
</feature>
<evidence type="ECO:0000256" key="3">
    <source>
        <dbReference type="ARBA" id="ARBA00041189"/>
    </source>
</evidence>
<evidence type="ECO:0000256" key="4">
    <source>
        <dbReference type="ARBA" id="ARBA00041402"/>
    </source>
</evidence>
<dbReference type="AlphaFoldDB" id="A0AB34HSU0"/>
<feature type="region of interest" description="Disordered" evidence="6">
    <location>
        <begin position="81"/>
        <end position="108"/>
    </location>
</feature>
<feature type="compositionally biased region" description="Basic and acidic residues" evidence="6">
    <location>
        <begin position="41"/>
        <end position="51"/>
    </location>
</feature>
<protein>
    <recommendedName>
        <fullName evidence="3">Lebercilin-like protein</fullName>
    </recommendedName>
    <alternativeName>
        <fullName evidence="4">Leber congenital amaurosis 5-like protein</fullName>
    </alternativeName>
</protein>
<evidence type="ECO:0000256" key="1">
    <source>
        <dbReference type="ARBA" id="ARBA00010229"/>
    </source>
</evidence>
<dbReference type="Proteomes" id="UP001159641">
    <property type="component" value="Unassembled WGS sequence"/>
</dbReference>
<proteinExistence type="inferred from homology"/>
<dbReference type="PANTHER" id="PTHR16650">
    <property type="entry name" value="C21ORF13-RELATED"/>
    <property type="match status" value="1"/>
</dbReference>
<feature type="domain" description="Lebercilin" evidence="7">
    <location>
        <begin position="210"/>
        <end position="401"/>
    </location>
</feature>
<gene>
    <name evidence="8" type="ORF">J1605_003572</name>
</gene>
<feature type="compositionally biased region" description="Low complexity" evidence="6">
    <location>
        <begin position="52"/>
        <end position="63"/>
    </location>
</feature>
<dbReference type="InterPro" id="IPR028933">
    <property type="entry name" value="Lebercilin_dom"/>
</dbReference>
<feature type="compositionally biased region" description="Basic and acidic residues" evidence="6">
    <location>
        <begin position="481"/>
        <end position="505"/>
    </location>
</feature>
<reference evidence="8 9" key="1">
    <citation type="submission" date="2022-11" db="EMBL/GenBank/DDBJ databases">
        <title>Whole genome sequence of Eschrichtius robustus ER-17-0199.</title>
        <authorList>
            <person name="Bruniche-Olsen A."/>
            <person name="Black A.N."/>
            <person name="Fields C.J."/>
            <person name="Walden K."/>
            <person name="Dewoody J.A."/>
        </authorList>
    </citation>
    <scope>NUCLEOTIDE SEQUENCE [LARGE SCALE GENOMIC DNA]</scope>
    <source>
        <strain evidence="8">ER-17-0199</strain>
        <tissue evidence="8">Blubber</tissue>
    </source>
</reference>
<dbReference type="InterPro" id="IPR026188">
    <property type="entry name" value="Lebercilin-like"/>
</dbReference>
<dbReference type="GO" id="GO:0005930">
    <property type="term" value="C:axoneme"/>
    <property type="evidence" value="ECO:0007669"/>
    <property type="project" value="TreeGrafter"/>
</dbReference>
<evidence type="ECO:0000313" key="9">
    <source>
        <dbReference type="Proteomes" id="UP001159641"/>
    </source>
</evidence>
<comment type="caution">
    <text evidence="8">The sequence shown here is derived from an EMBL/GenBank/DDBJ whole genome shotgun (WGS) entry which is preliminary data.</text>
</comment>
<dbReference type="EMBL" id="JAIQCJ010000963">
    <property type="protein sequence ID" value="KAJ8793564.1"/>
    <property type="molecule type" value="Genomic_DNA"/>
</dbReference>
<keyword evidence="2 5" id="KW-0175">Coiled coil</keyword>
<organism evidence="8 9">
    <name type="scientific">Eschrichtius robustus</name>
    <name type="common">California gray whale</name>
    <name type="synonym">Eschrichtius gibbosus</name>
    <dbReference type="NCBI Taxonomy" id="9764"/>
    <lineage>
        <taxon>Eukaryota</taxon>
        <taxon>Metazoa</taxon>
        <taxon>Chordata</taxon>
        <taxon>Craniata</taxon>
        <taxon>Vertebrata</taxon>
        <taxon>Euteleostomi</taxon>
        <taxon>Mammalia</taxon>
        <taxon>Eutheria</taxon>
        <taxon>Laurasiatheria</taxon>
        <taxon>Artiodactyla</taxon>
        <taxon>Whippomorpha</taxon>
        <taxon>Cetacea</taxon>
        <taxon>Mysticeti</taxon>
        <taxon>Eschrichtiidae</taxon>
        <taxon>Eschrichtius</taxon>
    </lineage>
</organism>
<dbReference type="PANTHER" id="PTHR16650:SF9">
    <property type="entry name" value="LEBERCILIN-LIKE PROTEIN"/>
    <property type="match status" value="1"/>
</dbReference>
<feature type="compositionally biased region" description="Basic and acidic residues" evidence="6">
    <location>
        <begin position="81"/>
        <end position="91"/>
    </location>
</feature>
<keyword evidence="9" id="KW-1185">Reference proteome</keyword>
<evidence type="ECO:0000256" key="5">
    <source>
        <dbReference type="SAM" id="Coils"/>
    </source>
</evidence>
<evidence type="ECO:0000259" key="7">
    <source>
        <dbReference type="Pfam" id="PF15619"/>
    </source>
</evidence>
<dbReference type="GO" id="GO:0042073">
    <property type="term" value="P:intraciliary transport"/>
    <property type="evidence" value="ECO:0007669"/>
    <property type="project" value="TreeGrafter"/>
</dbReference>
<feature type="coiled-coil region" evidence="5">
    <location>
        <begin position="214"/>
        <end position="241"/>
    </location>
</feature>
<feature type="region of interest" description="Disordered" evidence="6">
    <location>
        <begin position="575"/>
        <end position="622"/>
    </location>
</feature>
<evidence type="ECO:0000256" key="6">
    <source>
        <dbReference type="SAM" id="MobiDB-lite"/>
    </source>
</evidence>
<sequence>MSLADLTETNLDGHFPSVALENGRRSAKCQSSSPGFPRNSNDSDKSVDYRRSQCSCRSSSSHSDYSEDFLSECSETAAKKNYLEKPVVKEKKEKKKYNVSKISQPKAEESRFQSPVKCKYLSQHPRKMVFASGDLEESENPAEGRASASRDMAQAKFQNQIEGVDDFGNGTGPRDQRGKWPGDGPTTGPGKMGEETAWISVAAQRRDAMAHRILSARLHKIKELKNEVADLHRKLEATVIENQFLKQLQLKHLKAIGKYENSQNNLPQIMVKHQNEVKNLRQLLRKSQEKERAVSGKLRETDSELLKTKDALQALQKLSEDKNLAERDELTQRLSVLTTKMEGNDKQIQSLEKQLRLNNKAFTQQLAFENRKTSAAQAATKTLQMEVKHLQQKLKEKGRELEIRNIYTNQILRNLRDKEDYPKGRFGHGEDRGAGKELERRRDQTRSWAAAGRPGGAGEVVEDLSKEEEHLEAQPSLENIGRQRERTEDQEKKTTLVKEEQELPPKRIQVIHPEGESGQEDDTVNEKSKRSPEIREMGEMPAKNAAPNIKIPFRQRKHYSFTEAVENLHHGLPASGGLANAGSTRCTHSTGKHHSHGEELRLEHPTVTYEPSFGKSSRTKAKDTTFREKKSSLMEELFGSGYVLKNNQTSTAVMKGPEETLQSKMMHHLPPSQASTSNAFGDSKVTVVNSIKSSSPTEGKRKIII</sequence>
<feature type="compositionally biased region" description="Basic and acidic residues" evidence="6">
    <location>
        <begin position="419"/>
        <end position="445"/>
    </location>
</feature>
<comment type="similarity">
    <text evidence="1">Belongs to the LCA5 family.</text>
</comment>
<evidence type="ECO:0000256" key="2">
    <source>
        <dbReference type="ARBA" id="ARBA00023054"/>
    </source>
</evidence>
<feature type="compositionally biased region" description="Polar residues" evidence="6">
    <location>
        <begin position="28"/>
        <end position="40"/>
    </location>
</feature>
<dbReference type="Pfam" id="PF15619">
    <property type="entry name" value="Lebercilin"/>
    <property type="match status" value="1"/>
</dbReference>
<name>A0AB34HSU0_ESCRO</name>